<organism evidence="8 9">
    <name type="scientific">Clavelina lepadiformis</name>
    <name type="common">Light-bulb sea squirt</name>
    <name type="synonym">Ascidia lepadiformis</name>
    <dbReference type="NCBI Taxonomy" id="159417"/>
    <lineage>
        <taxon>Eukaryota</taxon>
        <taxon>Metazoa</taxon>
        <taxon>Chordata</taxon>
        <taxon>Tunicata</taxon>
        <taxon>Ascidiacea</taxon>
        <taxon>Aplousobranchia</taxon>
        <taxon>Clavelinidae</taxon>
        <taxon>Clavelina</taxon>
    </lineage>
</organism>
<feature type="transmembrane region" description="Helical" evidence="6">
    <location>
        <begin position="34"/>
        <end position="56"/>
    </location>
</feature>
<keyword evidence="9" id="KW-1185">Reference proteome</keyword>
<gene>
    <name evidence="8" type="ORF">CVLEPA_LOCUS3404</name>
</gene>
<evidence type="ECO:0000256" key="2">
    <source>
        <dbReference type="ARBA" id="ARBA00022525"/>
    </source>
</evidence>
<reference evidence="8 9" key="1">
    <citation type="submission" date="2024-02" db="EMBL/GenBank/DDBJ databases">
        <authorList>
            <person name="Daric V."/>
            <person name="Darras S."/>
        </authorList>
    </citation>
    <scope>NUCLEOTIDE SEQUENCE [LARGE SCALE GENOMIC DNA]</scope>
</reference>
<evidence type="ECO:0000256" key="5">
    <source>
        <dbReference type="SAM" id="MobiDB-lite"/>
    </source>
</evidence>
<comment type="caution">
    <text evidence="8">The sequence shown here is derived from an EMBL/GenBank/DDBJ whole genome shotgun (WGS) entry which is preliminary data.</text>
</comment>
<dbReference type="InterPro" id="IPR001073">
    <property type="entry name" value="C1q_dom"/>
</dbReference>
<dbReference type="PANTHER" id="PTHR22923">
    <property type="entry name" value="CEREBELLIN-RELATED"/>
    <property type="match status" value="1"/>
</dbReference>
<dbReference type="InterPro" id="IPR050822">
    <property type="entry name" value="Cerebellin_Synaptic_Org"/>
</dbReference>
<keyword evidence="6" id="KW-1133">Transmembrane helix</keyword>
<keyword evidence="4" id="KW-0175">Coiled coil</keyword>
<proteinExistence type="predicted"/>
<dbReference type="Proteomes" id="UP001642483">
    <property type="component" value="Unassembled WGS sequence"/>
</dbReference>
<keyword evidence="6" id="KW-0812">Transmembrane</keyword>
<dbReference type="Pfam" id="PF00386">
    <property type="entry name" value="C1q"/>
    <property type="match status" value="1"/>
</dbReference>
<feature type="domain" description="C1q" evidence="7">
    <location>
        <begin position="214"/>
        <end position="366"/>
    </location>
</feature>
<evidence type="ECO:0000313" key="8">
    <source>
        <dbReference type="EMBL" id="CAK8673636.1"/>
    </source>
</evidence>
<evidence type="ECO:0000313" key="9">
    <source>
        <dbReference type="Proteomes" id="UP001642483"/>
    </source>
</evidence>
<feature type="region of interest" description="Disordered" evidence="5">
    <location>
        <begin position="1"/>
        <end position="28"/>
    </location>
</feature>
<evidence type="ECO:0000259" key="7">
    <source>
        <dbReference type="PROSITE" id="PS50871"/>
    </source>
</evidence>
<sequence>MHDNKAEVNHQSFSPITSNKPKERRTGTSTRKRLNICWLVGSLSVSVLVIIIAIHLELENYRRIIENSVISENLKELTSKTNRQQRASLRYETVASDKTSLHGGSINASDVYTRLFDQTQSITLPSVSERYQTCTCNTTDLYHGHSRSKEKQLLKKLRNNYQQLADESRRYYEARLENVVESVRRIESAQNFLTQQTYQRLTYLETNALNGMQMHDKSIYFMAALVTNHVPKVRGSIMNFQNVLVNKGNSYSKGKFACPLAGLYLFSINLVFQTKPLRSQFNTYQPLNIAFRKNQTIYFQIFKQNKPYFVTESVFDLSLSKTLLIDLNKGDAIDIFVWGSANWHLAGGWNPVFSTFSGILFVAEKE</sequence>
<dbReference type="InterPro" id="IPR008983">
    <property type="entry name" value="Tumour_necrosis_fac-like_dom"/>
</dbReference>
<accession>A0ABP0F2I1</accession>
<dbReference type="EMBL" id="CAWYQH010000002">
    <property type="protein sequence ID" value="CAK8673636.1"/>
    <property type="molecule type" value="Genomic_DNA"/>
</dbReference>
<keyword evidence="6" id="KW-0472">Membrane</keyword>
<dbReference type="SUPFAM" id="SSF49842">
    <property type="entry name" value="TNF-like"/>
    <property type="match status" value="1"/>
</dbReference>
<comment type="subcellular location">
    <subcellularLocation>
        <location evidence="1">Secreted</location>
    </subcellularLocation>
</comment>
<keyword evidence="3" id="KW-0732">Signal</keyword>
<protein>
    <recommendedName>
        <fullName evidence="7">C1q domain-containing protein</fullName>
    </recommendedName>
</protein>
<dbReference type="PROSITE" id="PS50871">
    <property type="entry name" value="C1Q"/>
    <property type="match status" value="1"/>
</dbReference>
<feature type="compositionally biased region" description="Polar residues" evidence="5">
    <location>
        <begin position="9"/>
        <end position="19"/>
    </location>
</feature>
<name>A0ABP0F2I1_CLALP</name>
<evidence type="ECO:0000256" key="4">
    <source>
        <dbReference type="SAM" id="Coils"/>
    </source>
</evidence>
<evidence type="ECO:0000256" key="3">
    <source>
        <dbReference type="ARBA" id="ARBA00022729"/>
    </source>
</evidence>
<dbReference type="Gene3D" id="2.60.120.40">
    <property type="match status" value="1"/>
</dbReference>
<keyword evidence="2" id="KW-0964">Secreted</keyword>
<dbReference type="SMART" id="SM00110">
    <property type="entry name" value="C1Q"/>
    <property type="match status" value="1"/>
</dbReference>
<feature type="coiled-coil region" evidence="4">
    <location>
        <begin position="147"/>
        <end position="174"/>
    </location>
</feature>
<evidence type="ECO:0000256" key="6">
    <source>
        <dbReference type="SAM" id="Phobius"/>
    </source>
</evidence>
<dbReference type="PANTHER" id="PTHR22923:SF116">
    <property type="entry name" value="C1Q DOMAIN-CONTAINING PROTEIN"/>
    <property type="match status" value="1"/>
</dbReference>
<evidence type="ECO:0000256" key="1">
    <source>
        <dbReference type="ARBA" id="ARBA00004613"/>
    </source>
</evidence>